<accession>A0AAU9YYS8</accession>
<reference evidence="3" key="1">
    <citation type="submission" date="2022-06" db="EMBL/GenBank/DDBJ databases">
        <authorList>
            <person name="Andreotti S."/>
            <person name="Wyler E."/>
        </authorList>
    </citation>
    <scope>NUCLEOTIDE SEQUENCE</scope>
</reference>
<feature type="compositionally biased region" description="Polar residues" evidence="1">
    <location>
        <begin position="646"/>
        <end position="655"/>
    </location>
</feature>
<dbReference type="InterPro" id="IPR026713">
    <property type="entry name" value="CRACD-like"/>
</dbReference>
<feature type="region of interest" description="Disordered" evidence="1">
    <location>
        <begin position="137"/>
        <end position="306"/>
    </location>
</feature>
<feature type="region of interest" description="Disordered" evidence="1">
    <location>
        <begin position="1769"/>
        <end position="1802"/>
    </location>
</feature>
<evidence type="ECO:0000256" key="1">
    <source>
        <dbReference type="SAM" id="MobiDB-lite"/>
    </source>
</evidence>
<feature type="compositionally biased region" description="Polar residues" evidence="1">
    <location>
        <begin position="1038"/>
        <end position="1063"/>
    </location>
</feature>
<evidence type="ECO:0000313" key="4">
    <source>
        <dbReference type="Proteomes" id="UP001152836"/>
    </source>
</evidence>
<feature type="compositionally biased region" description="Low complexity" evidence="1">
    <location>
        <begin position="163"/>
        <end position="181"/>
    </location>
</feature>
<feature type="compositionally biased region" description="Basic and acidic residues" evidence="1">
    <location>
        <begin position="264"/>
        <end position="275"/>
    </location>
</feature>
<feature type="compositionally biased region" description="Basic and acidic residues" evidence="1">
    <location>
        <begin position="366"/>
        <end position="382"/>
    </location>
</feature>
<feature type="compositionally biased region" description="Polar residues" evidence="1">
    <location>
        <begin position="183"/>
        <end position="195"/>
    </location>
</feature>
<dbReference type="Proteomes" id="UP001152836">
    <property type="component" value="Unassembled WGS sequence"/>
</dbReference>
<feature type="domain" description="DUF4592" evidence="2">
    <location>
        <begin position="137"/>
        <end position="215"/>
    </location>
</feature>
<feature type="compositionally biased region" description="Basic and acidic residues" evidence="1">
    <location>
        <begin position="405"/>
        <end position="415"/>
    </location>
</feature>
<feature type="region of interest" description="Disordered" evidence="1">
    <location>
        <begin position="944"/>
        <end position="972"/>
    </location>
</feature>
<feature type="compositionally biased region" description="Low complexity" evidence="1">
    <location>
        <begin position="282"/>
        <end position="293"/>
    </location>
</feature>
<dbReference type="PANTHER" id="PTHR47743:SF2">
    <property type="entry name" value="ACROSOMAL PROTEIN KIAA1210"/>
    <property type="match status" value="1"/>
</dbReference>
<feature type="compositionally biased region" description="Polar residues" evidence="1">
    <location>
        <begin position="953"/>
        <end position="965"/>
    </location>
</feature>
<feature type="compositionally biased region" description="Low complexity" evidence="1">
    <location>
        <begin position="526"/>
        <end position="540"/>
    </location>
</feature>
<feature type="compositionally biased region" description="Polar residues" evidence="1">
    <location>
        <begin position="137"/>
        <end position="155"/>
    </location>
</feature>
<keyword evidence="4" id="KW-1185">Reference proteome</keyword>
<proteinExistence type="predicted"/>
<feature type="compositionally biased region" description="Basic residues" evidence="1">
    <location>
        <begin position="200"/>
        <end position="216"/>
    </location>
</feature>
<protein>
    <submittedName>
        <fullName evidence="3">Gm14569 protein</fullName>
    </submittedName>
</protein>
<feature type="compositionally biased region" description="Polar residues" evidence="1">
    <location>
        <begin position="1346"/>
        <end position="1366"/>
    </location>
</feature>
<gene>
    <name evidence="3" type="primary">Gm14569</name>
    <name evidence="3" type="ORF">PHOROB_LOCUS3396</name>
</gene>
<feature type="region of interest" description="Disordered" evidence="1">
    <location>
        <begin position="1272"/>
        <end position="1292"/>
    </location>
</feature>
<dbReference type="EMBL" id="CALSGD010000664">
    <property type="protein sequence ID" value="CAH6779948.1"/>
    <property type="molecule type" value="Genomic_DNA"/>
</dbReference>
<feature type="region of interest" description="Disordered" evidence="1">
    <location>
        <begin position="1"/>
        <end position="22"/>
    </location>
</feature>
<dbReference type="Pfam" id="PF15262">
    <property type="entry name" value="DUF4592"/>
    <property type="match status" value="1"/>
</dbReference>
<name>A0AAU9YYS8_PHORO</name>
<feature type="region of interest" description="Disordered" evidence="1">
    <location>
        <begin position="645"/>
        <end position="706"/>
    </location>
</feature>
<feature type="region of interest" description="Disordered" evidence="1">
    <location>
        <begin position="92"/>
        <end position="115"/>
    </location>
</feature>
<feature type="compositionally biased region" description="Polar residues" evidence="1">
    <location>
        <begin position="496"/>
        <end position="505"/>
    </location>
</feature>
<feature type="region of interest" description="Disordered" evidence="1">
    <location>
        <begin position="357"/>
        <end position="628"/>
    </location>
</feature>
<organism evidence="3 4">
    <name type="scientific">Phodopus roborovskii</name>
    <name type="common">Roborovski's desert hamster</name>
    <name type="synonym">Cricetulus roborovskii</name>
    <dbReference type="NCBI Taxonomy" id="109678"/>
    <lineage>
        <taxon>Eukaryota</taxon>
        <taxon>Metazoa</taxon>
        <taxon>Chordata</taxon>
        <taxon>Craniata</taxon>
        <taxon>Vertebrata</taxon>
        <taxon>Euteleostomi</taxon>
        <taxon>Mammalia</taxon>
        <taxon>Eutheria</taxon>
        <taxon>Euarchontoglires</taxon>
        <taxon>Glires</taxon>
        <taxon>Rodentia</taxon>
        <taxon>Myomorpha</taxon>
        <taxon>Muroidea</taxon>
        <taxon>Cricetidae</taxon>
        <taxon>Cricetinae</taxon>
        <taxon>Phodopus</taxon>
    </lineage>
</organism>
<sequence>MRFLYQPSGCTGRRNPRKKKSKFKAFKNFFGKKKKKELEDVMEGRGLKQRYSSSSLKPVLEVQVMEHKPMSSMGTKAISHDSIFCLDPEPEKSASKLLSSPDVQRSRSRKIQPLRSRKLSVSPCIIRSEKLSLNLDTASDKTPASSKTMPTSHCSSTRRKSTSELSSDFDLSQSSQSSMQQPLGFSTPATSQGCLDSSAAKHKMALNPRKQKRKKPISSFAKAKQEEQHGAMDTKEKATTKTKQADGKEKKRDSTGPTSQEQSNKTETHDKKTRDQTLSTDAASSTGHSTSGSHPRRRRRRVKNEWGIIEKNLLKSTQEYDWGRKAETLPSEDLAGREHSFLKLYLEKQGTEQIATAERNTPWEMPSDKRDVKGKMADRGVEAQRALASQPTYVAESRVSGLPPSHEEGSFEGKRKKDRAALLSWTRRSSTSQEEAAVSRTVGAQVQKRPSQVHGEEKETFKPGLQKFQPRMELSLESTSYHKERNPRGGLRVFSASVSSATTPDEISMHMSPLPLRRWPNTGAISSDSKSTSEYESSSEMQLGPSHSFQLAWNPQDDDDDVFLKSENVDAKVNKMGRQQPVGYSSKSLGKTKARKVLLDSDSSSEDRRSCEEMTSAQSSQSLEEYEECSESRSFIIDSISGEQLDLSSHSQALQESEEKEVSTESSSSLGKFHSSEDLSSSEEEQPPEPYKQAQGMSRDQQDMPPVLKSVPKELSVSAKPVCPIYTSPPIVNPVTQQQHHPISMNIVGQSRSAQPLQPSHTIKSWGSPQSEHKVFVDPEGIAADWDIFMQPPSPRKASKHPVGYNMEQNVSPSPDISTMGEVASMEALLLRHHSQPPIRPVLDQHACAGPEIAAFEECIAGQPPRYHSQSSMRPSRMKEIPLGAESAAFEGGHFLEPLPPVSMESLPSQHHSQTLLKPFIEHQASAFERSVSMDPRLMAHSFQPWIKPPGRQSFSTPESTSFEGSPSMEHVPPTLSQPMQHPYQNEPLESEAVAAKIISMSPLHTQYSAQSLLNPQSQLFSESTPVQGTSLAERMSPQPSVKTKFQPQMTREPASTSTQWGSPMEPISSQHIFQTQASPKFKKVLTGTDSPEAQDCISMQPGSPRCSPQPWLSATFEQMSVPPGNVPAAWAIPVYPPDPRMPSQPSVVQQPVSAGSMNTSVQQIASIEPMSPRHPLQPWAASPFEQVSVPSDNDATPAWDIPIESPTPRMLSQPLMGSIVQQPVSTELINTSVPQSSTAELMPSRFPFQERVDSESYGAEEGVSVMMRPGRHRSQTPISTGFKEDVSSDSMRAPGEWGIPIEPMPSKYAPQSWLGPEFEQHTLGLEGIAQGGDISTEAWLSRNSSQTIVKPQVQRTPSGFESTSMEGGIPWKPLPPKAPTPFLMRSKVQEMSSHYESAFAQDITKKARDSRASSQSIVKFMAEKIFSDNTASETDIYAKPMLRSRSRPSRSLLKPKLEEQTFLYNWDDEPKEDSTLKNLPMKQPLQSLGQPEEPKGGLSYCEGAPVKWGIVPANVSQPLGKLDYSQKVSTSASFPEEWKRSEGHLPSTQPSQAFDIAELQLPILSTVSANVEWSNSEEHGPPSQPTQSFLITDYQQQAYLSSANAAAEGTISQKNIGSWPRHQNPDSPKKSMKYTQCYGDFNKSTSTSITKPSKFTTVPAQKAFISTGDYSMEEVPQSGDGDESPISTSKNDVENVFGVRLRRISQKSGMENPDPPMPVVPASKEWVNKDASQATSGGLEKFSQTLTFTEKQGNKSRYEGTFKKAAVYKPPGTFDDQNTLHPSGKERETRRSSILPPKILPPEEPVWFSMAKKKAQAWSQIADSMQ</sequence>
<evidence type="ECO:0000259" key="2">
    <source>
        <dbReference type="Pfam" id="PF15262"/>
    </source>
</evidence>
<feature type="region of interest" description="Disordered" evidence="1">
    <location>
        <begin position="1612"/>
        <end position="1632"/>
    </location>
</feature>
<evidence type="ECO:0000313" key="3">
    <source>
        <dbReference type="EMBL" id="CAH6779948.1"/>
    </source>
</evidence>
<feature type="compositionally biased region" description="Basic and acidic residues" evidence="1">
    <location>
        <begin position="562"/>
        <end position="573"/>
    </location>
</feature>
<feature type="region of interest" description="Disordered" evidence="1">
    <location>
        <begin position="1346"/>
        <end position="1377"/>
    </location>
</feature>
<feature type="compositionally biased region" description="Basic and acidic residues" evidence="1">
    <location>
        <begin position="223"/>
        <end position="254"/>
    </location>
</feature>
<comment type="caution">
    <text evidence="3">The sequence shown here is derived from an EMBL/GenBank/DDBJ whole genome shotgun (WGS) entry which is preliminary data.</text>
</comment>
<feature type="compositionally biased region" description="Basic residues" evidence="1">
    <location>
        <begin position="106"/>
        <end position="115"/>
    </location>
</feature>
<feature type="region of interest" description="Disordered" evidence="1">
    <location>
        <begin position="1031"/>
        <end position="1063"/>
    </location>
</feature>
<dbReference type="InterPro" id="IPR028030">
    <property type="entry name" value="DUF4592"/>
</dbReference>
<dbReference type="PANTHER" id="PTHR47743">
    <property type="entry name" value="KIAA1210 / KIAA1211 FAMILY MEMBER"/>
    <property type="match status" value="1"/>
</dbReference>